<dbReference type="InterPro" id="IPR027806">
    <property type="entry name" value="HARBI1_dom"/>
</dbReference>
<dbReference type="GeneID" id="140014442"/>
<proteinExistence type="inferred from homology"/>
<evidence type="ECO:0000256" key="3">
    <source>
        <dbReference type="ARBA" id="ARBA00006958"/>
    </source>
</evidence>
<evidence type="ECO:0000313" key="10">
    <source>
        <dbReference type="Proteomes" id="UP001652660"/>
    </source>
</evidence>
<keyword evidence="6" id="KW-0378">Hydrolase</keyword>
<comment type="subcellular location">
    <subcellularLocation>
        <location evidence="2">Nucleus</location>
    </subcellularLocation>
</comment>
<dbReference type="RefSeq" id="XP_071907144.1">
    <property type="nucleotide sequence ID" value="XM_072051043.1"/>
</dbReference>
<accession>A0ABM4VPJ0</accession>
<evidence type="ECO:0000313" key="11">
    <source>
        <dbReference type="RefSeq" id="XP_071907144.1"/>
    </source>
</evidence>
<evidence type="ECO:0000256" key="7">
    <source>
        <dbReference type="ARBA" id="ARBA00023242"/>
    </source>
</evidence>
<feature type="domain" description="DDE Tnp4" evidence="8">
    <location>
        <begin position="183"/>
        <end position="339"/>
    </location>
</feature>
<reference evidence="11 12" key="1">
    <citation type="submission" date="2025-05" db="UniProtKB">
        <authorList>
            <consortium name="RefSeq"/>
        </authorList>
    </citation>
    <scope>IDENTIFICATION</scope>
    <source>
        <tissue evidence="11 12">Leaves</tissue>
    </source>
</reference>
<dbReference type="Proteomes" id="UP001652660">
    <property type="component" value="Chromosome 5c"/>
</dbReference>
<feature type="domain" description="DUF8040" evidence="9">
    <location>
        <begin position="52"/>
        <end position="147"/>
    </location>
</feature>
<dbReference type="PANTHER" id="PTHR22930:SF221">
    <property type="entry name" value="NUCLEASE HARBI1"/>
    <property type="match status" value="1"/>
</dbReference>
<sequence>MEYEHYLQGGDFFDEGDEEEILLTFTYFVLVGLALFDPYLNPVERRRIRDGAQSGAQWVVELINGHRDRIFDNLRMEASLFLQLCDLLIERGYWEPHPTGRVGIHESLAICLLCLSHNERHRVLAERFQRTTETTDRHLRRCLRSLVRLGRDFVQPIDYHTTNPRIQNSATFWPWFKDCVGAIDGTHVSAWCRAEDRERYRNRHGGLSQNILAVCDHNMRFTYVRVGWEGSAHDSRILKDVLLDPNCAFPWPPEGKYYAVDAAYTNMPGFMAPFRGARGTQQERAARTLFNRRHASLRNIIERTFGVLKKRFPILKGPMQNYLMATQNNIVLACCALHNFMRDNVPNDAYFVEEENIAAQADNINHVVDQMAGAEPLDMSPQGIAGWNEFRSGLANSMYYHQH</sequence>
<keyword evidence="4" id="KW-0540">Nuclease</keyword>
<keyword evidence="10" id="KW-1185">Reference proteome</keyword>
<evidence type="ECO:0000256" key="1">
    <source>
        <dbReference type="ARBA" id="ARBA00001968"/>
    </source>
</evidence>
<dbReference type="RefSeq" id="XP_071921427.1">
    <property type="nucleotide sequence ID" value="XM_072065326.1"/>
</dbReference>
<dbReference type="PANTHER" id="PTHR22930">
    <property type="match status" value="1"/>
</dbReference>
<comment type="cofactor">
    <cofactor evidence="1">
        <name>a divalent metal cation</name>
        <dbReference type="ChEBI" id="CHEBI:60240"/>
    </cofactor>
</comment>
<evidence type="ECO:0000313" key="12">
    <source>
        <dbReference type="RefSeq" id="XP_071921427.1"/>
    </source>
</evidence>
<dbReference type="InterPro" id="IPR058353">
    <property type="entry name" value="DUF8040"/>
</dbReference>
<dbReference type="Proteomes" id="UP001652660">
    <property type="component" value="Chromosome 9c"/>
</dbReference>
<keyword evidence="5" id="KW-0479">Metal-binding</keyword>
<comment type="similarity">
    <text evidence="3">Belongs to the HARBI1 family.</text>
</comment>
<evidence type="ECO:0000259" key="9">
    <source>
        <dbReference type="Pfam" id="PF26138"/>
    </source>
</evidence>
<dbReference type="InterPro" id="IPR045249">
    <property type="entry name" value="HARBI1-like"/>
</dbReference>
<evidence type="ECO:0000259" key="8">
    <source>
        <dbReference type="Pfam" id="PF13359"/>
    </source>
</evidence>
<name>A0ABM4VPJ0_COFAR</name>
<organism evidence="10 12">
    <name type="scientific">Coffea arabica</name>
    <name type="common">Arabian coffee</name>
    <dbReference type="NCBI Taxonomy" id="13443"/>
    <lineage>
        <taxon>Eukaryota</taxon>
        <taxon>Viridiplantae</taxon>
        <taxon>Streptophyta</taxon>
        <taxon>Embryophyta</taxon>
        <taxon>Tracheophyta</taxon>
        <taxon>Spermatophyta</taxon>
        <taxon>Magnoliopsida</taxon>
        <taxon>eudicotyledons</taxon>
        <taxon>Gunneridae</taxon>
        <taxon>Pentapetalae</taxon>
        <taxon>asterids</taxon>
        <taxon>lamiids</taxon>
        <taxon>Gentianales</taxon>
        <taxon>Rubiaceae</taxon>
        <taxon>Ixoroideae</taxon>
        <taxon>Gardenieae complex</taxon>
        <taxon>Bertiereae - Coffeeae clade</taxon>
        <taxon>Coffeeae</taxon>
        <taxon>Coffea</taxon>
    </lineage>
</organism>
<dbReference type="Pfam" id="PF13359">
    <property type="entry name" value="DDE_Tnp_4"/>
    <property type="match status" value="1"/>
</dbReference>
<dbReference type="Pfam" id="PF26138">
    <property type="entry name" value="DUF8040"/>
    <property type="match status" value="1"/>
</dbReference>
<gene>
    <name evidence="12" type="primary">LOC140014442</name>
    <name evidence="11" type="synonym">LOC113690191</name>
</gene>
<keyword evidence="7" id="KW-0539">Nucleus</keyword>
<protein>
    <submittedName>
        <fullName evidence="11 12">Protein ALP1-like isoform X1</fullName>
    </submittedName>
</protein>
<evidence type="ECO:0000256" key="6">
    <source>
        <dbReference type="ARBA" id="ARBA00022801"/>
    </source>
</evidence>
<evidence type="ECO:0000256" key="2">
    <source>
        <dbReference type="ARBA" id="ARBA00004123"/>
    </source>
</evidence>
<evidence type="ECO:0000256" key="4">
    <source>
        <dbReference type="ARBA" id="ARBA00022722"/>
    </source>
</evidence>
<evidence type="ECO:0000256" key="5">
    <source>
        <dbReference type="ARBA" id="ARBA00022723"/>
    </source>
</evidence>